<accession>A2SNI9</accession>
<proteinExistence type="predicted"/>
<dbReference type="EMBL" id="CP000556">
    <property type="protein sequence ID" value="ABM97128.1"/>
    <property type="molecule type" value="Genomic_DNA"/>
</dbReference>
<dbReference type="Proteomes" id="UP000000366">
    <property type="component" value="Plasmid RPME01"/>
</dbReference>
<keyword evidence="2" id="KW-1185">Reference proteome</keyword>
<organism evidence="1 2">
    <name type="scientific">Methylibium petroleiphilum (strain ATCC BAA-1232 / LMG 22953 / PM1)</name>
    <dbReference type="NCBI Taxonomy" id="420662"/>
    <lineage>
        <taxon>Bacteria</taxon>
        <taxon>Pseudomonadati</taxon>
        <taxon>Pseudomonadota</taxon>
        <taxon>Betaproteobacteria</taxon>
        <taxon>Burkholderiales</taxon>
        <taxon>Sphaerotilaceae</taxon>
        <taxon>Methylibium</taxon>
    </lineage>
</organism>
<sequence length="119" mass="12728">MEVSLAAYLGRPRSNSSRSLQSLHRNSCTPKTCSQVESLLRAGRRVTWPSTHTSTPFPADSSAIRRAASIESDVAIATGTKRTAPMIGARAIAIVRSMGVPACLHGQIRALYRSDTATC</sequence>
<keyword evidence="1" id="KW-0614">Plasmid</keyword>
<gene>
    <name evidence="1" type="ordered locus">Mpe_B0353</name>
</gene>
<dbReference type="KEGG" id="mpt:Mpe_B0353"/>
<protein>
    <submittedName>
        <fullName evidence="1">Uncharacterized protein</fullName>
    </submittedName>
</protein>
<evidence type="ECO:0000313" key="1">
    <source>
        <dbReference type="EMBL" id="ABM97128.1"/>
    </source>
</evidence>
<name>A2SNI9_METPP</name>
<evidence type="ECO:0000313" key="2">
    <source>
        <dbReference type="Proteomes" id="UP000000366"/>
    </source>
</evidence>
<reference evidence="1 2" key="1">
    <citation type="journal article" date="2007" name="J. Bacteriol.">
        <title>Whole-genome analysis of the methyl tert-butyl ether-degrading beta-proteobacterium Methylibium petroleiphilum PM1.</title>
        <authorList>
            <person name="Kane S.R."/>
            <person name="Chakicherla A.Y."/>
            <person name="Chain P.S.G."/>
            <person name="Schmidt R."/>
            <person name="Shin M.W."/>
            <person name="Legler T.C."/>
            <person name="Scow K.M."/>
            <person name="Larimer F.W."/>
            <person name="Lucas S.M."/>
            <person name="Richardson P.M."/>
            <person name="Hristova K.R."/>
        </authorList>
    </citation>
    <scope>NUCLEOTIDE SEQUENCE [LARGE SCALE GENOMIC DNA]</scope>
    <source>
        <strain evidence="2">ATCC BAA-1232 / LMG 22953 / PM1</strain>
        <plasmid evidence="1 2">RPME01</plasmid>
    </source>
</reference>
<dbReference type="HOGENOM" id="CLU_2058647_0_0_4"/>
<geneLocation type="plasmid" evidence="1 2">
    <name>RPME01</name>
</geneLocation>
<dbReference type="AlphaFoldDB" id="A2SNI9"/>